<keyword evidence="2" id="KW-1185">Reference proteome</keyword>
<dbReference type="RefSeq" id="WP_011708469.1">
    <property type="nucleotide sequence ID" value="NZ_BMIX01000003.1"/>
</dbReference>
<evidence type="ECO:0000313" key="2">
    <source>
        <dbReference type="Proteomes" id="UP000605733"/>
    </source>
</evidence>
<gene>
    <name evidence="1" type="ORF">GCM10011532_16300</name>
</gene>
<comment type="caution">
    <text evidence="1">The sequence shown here is derived from an EMBL/GenBank/DDBJ whole genome shotgun (WGS) entry which is preliminary data.</text>
</comment>
<dbReference type="Proteomes" id="UP000605733">
    <property type="component" value="Unassembled WGS sequence"/>
</dbReference>
<accession>A0ABQ1WJD9</accession>
<proteinExistence type="predicted"/>
<dbReference type="EMBL" id="BMIX01000003">
    <property type="protein sequence ID" value="GGG33404.1"/>
    <property type="molecule type" value="Genomic_DNA"/>
</dbReference>
<name>A0ABQ1WJD9_9FLAO</name>
<reference evidence="2" key="1">
    <citation type="journal article" date="2019" name="Int. J. Syst. Evol. Microbiol.">
        <title>The Global Catalogue of Microorganisms (GCM) 10K type strain sequencing project: providing services to taxonomists for standard genome sequencing and annotation.</title>
        <authorList>
            <consortium name="The Broad Institute Genomics Platform"/>
            <consortium name="The Broad Institute Genome Sequencing Center for Infectious Disease"/>
            <person name="Wu L."/>
            <person name="Ma J."/>
        </authorList>
    </citation>
    <scope>NUCLEOTIDE SEQUENCE [LARGE SCALE GENOMIC DNA]</scope>
    <source>
        <strain evidence="2">CGMCC 1.15422</strain>
    </source>
</reference>
<evidence type="ECO:0000313" key="1">
    <source>
        <dbReference type="EMBL" id="GGG33404.1"/>
    </source>
</evidence>
<organism evidence="1 2">
    <name type="scientific">Christiangramia forsetii</name>
    <dbReference type="NCBI Taxonomy" id="411153"/>
    <lineage>
        <taxon>Bacteria</taxon>
        <taxon>Pseudomonadati</taxon>
        <taxon>Bacteroidota</taxon>
        <taxon>Flavobacteriia</taxon>
        <taxon>Flavobacteriales</taxon>
        <taxon>Flavobacteriaceae</taxon>
        <taxon>Christiangramia</taxon>
    </lineage>
</organism>
<protein>
    <recommendedName>
        <fullName evidence="3">NADH dehydrogenase</fullName>
    </recommendedName>
</protein>
<evidence type="ECO:0008006" key="3">
    <source>
        <dbReference type="Google" id="ProtNLM"/>
    </source>
</evidence>
<sequence>MMLKKFKKAFQNLVFSNIQIVDSNCSQTKILLSNSLIQNGKIWSSLLKEKNIKTLSDAEFKVFSQWGDDGIIQYLINYLSIENKTFVEFGVEDYQEANTRFLLINDNWSGLVMDGSQQNISKIRQDEIFWKHDLRIKAGFITAENINELIKEEGIQGEIGLLHIDIDGNDYWIWKALEVVDPIIMIVEYNSVFGSERAITVPYSDDFYRFKAHYSGLYAGASLKALCDLGQMKGYDFIGSNSAGNNAYFVKKGFCKDLKILNSETGYIESRFRESRDANGNLNYKRAGDRIEVIRDLPIYNTETNQIEKI</sequence>